<comment type="subcellular location">
    <subcellularLocation>
        <location evidence="2">Nucleus</location>
    </subcellularLocation>
</comment>
<keyword evidence="5" id="KW-0479">Metal-binding</keyword>
<dbReference type="GO" id="GO:0016787">
    <property type="term" value="F:hydrolase activity"/>
    <property type="evidence" value="ECO:0007669"/>
    <property type="project" value="UniProtKB-KW"/>
</dbReference>
<protein>
    <submittedName>
        <fullName evidence="9">Protein ALP1-like</fullName>
    </submittedName>
</protein>
<comment type="cofactor">
    <cofactor evidence="1">
        <name>a divalent metal cation</name>
        <dbReference type="ChEBI" id="CHEBI:60240"/>
    </cofactor>
</comment>
<evidence type="ECO:0000256" key="3">
    <source>
        <dbReference type="ARBA" id="ARBA00006958"/>
    </source>
</evidence>
<feature type="domain" description="DDE Tnp4" evidence="8">
    <location>
        <begin position="572"/>
        <end position="660"/>
    </location>
</feature>
<dbReference type="PANTHER" id="PTHR22930">
    <property type="match status" value="1"/>
</dbReference>
<organism evidence="9 10">
    <name type="scientific">Merluccius polli</name>
    <name type="common">Benguela hake</name>
    <name type="synonym">Merluccius cadenati</name>
    <dbReference type="NCBI Taxonomy" id="89951"/>
    <lineage>
        <taxon>Eukaryota</taxon>
        <taxon>Metazoa</taxon>
        <taxon>Chordata</taxon>
        <taxon>Craniata</taxon>
        <taxon>Vertebrata</taxon>
        <taxon>Euteleostomi</taxon>
        <taxon>Actinopterygii</taxon>
        <taxon>Neopterygii</taxon>
        <taxon>Teleostei</taxon>
        <taxon>Neoteleostei</taxon>
        <taxon>Acanthomorphata</taxon>
        <taxon>Zeiogadaria</taxon>
        <taxon>Gadariae</taxon>
        <taxon>Gadiformes</taxon>
        <taxon>Gadoidei</taxon>
        <taxon>Merlucciidae</taxon>
        <taxon>Merluccius</taxon>
    </lineage>
</organism>
<evidence type="ECO:0000256" key="4">
    <source>
        <dbReference type="ARBA" id="ARBA00022722"/>
    </source>
</evidence>
<feature type="domain" description="DDE Tnp4" evidence="8">
    <location>
        <begin position="161"/>
        <end position="304"/>
    </location>
</feature>
<accession>A0AA47M2V7</accession>
<sequence>MLLMEEGEKRLRLRRRRLVYLRTGDRETRPLYCRINLAVPVLDTFFNHGDTRQDFRLSRESLAVLLNLLHQNRRHGWNATIETLVFLFWLASGASYRVVSRVFGMPRSTVHRIVHRVTGEVVAIRHKVIHFPTTAEDLAAVTRGFAGLARHRAFLKAAGAIDGCHVRIKPPSGPDGHCYLNRKLHQGRFVDVYVGWPGSVHDSRVLRHSPLYRQAVYPPPGHFILADGGYRCLQHPLPLNTPYKRPLQGVGPQRFNGHHSRARSIIERAFGMMKTRFRAIFLQALGVHHTFVPQVITACAVLHNICLGVGDIMPPEDELQDAMPEDEGENGLEAVSGAPWRDRLSVEVSALEETRPLYCRINLSVPVLDRFFSNGDTRQDFRLSRESLAVLLNLLHQGGILRSSISGLARFSSEGILYERYRFSSEGILYERYRFSSEGIRYLIVLVGPYVGNATKRSVRSVSVFHCDLLPRDRRHGWSATIETLVFLFWLARVVSRVFGMPRSTVHRIVHRVTGEVVAIRHKVIHFPKTAEDLAAVTRGFAGLARLRAFLKAAGAIDGCHVRIKPPSGPDVCDHQGRFVDMYVGWPVSVHDSRSTPAQPTVQTGHFILADGRYPCLQHPLPLITPYKRPLQGVGPQRFNGHHSRARSIIENAFGMMKTRSGQSFCKHWRCTTPLCLRYVITQQASTLPLSRLLK</sequence>
<keyword evidence="6" id="KW-0378">Hydrolase</keyword>
<reference evidence="9" key="1">
    <citation type="journal article" date="2023" name="Front. Mar. Sci.">
        <title>A new Merluccius polli reference genome to investigate the effects of global change in West African waters.</title>
        <authorList>
            <person name="Mateo J.L."/>
            <person name="Blanco-Fernandez C."/>
            <person name="Garcia-Vazquez E."/>
            <person name="Machado-Schiaffino G."/>
        </authorList>
    </citation>
    <scope>NUCLEOTIDE SEQUENCE</scope>
    <source>
        <strain evidence="9">C29</strain>
        <tissue evidence="9">Fin</tissue>
    </source>
</reference>
<evidence type="ECO:0000256" key="7">
    <source>
        <dbReference type="ARBA" id="ARBA00023242"/>
    </source>
</evidence>
<dbReference type="InterPro" id="IPR027806">
    <property type="entry name" value="HARBI1_dom"/>
</dbReference>
<dbReference type="Pfam" id="PF13359">
    <property type="entry name" value="DDE_Tnp_4"/>
    <property type="match status" value="2"/>
</dbReference>
<dbReference type="GO" id="GO:0004518">
    <property type="term" value="F:nuclease activity"/>
    <property type="evidence" value="ECO:0007669"/>
    <property type="project" value="UniProtKB-KW"/>
</dbReference>
<evidence type="ECO:0000313" key="10">
    <source>
        <dbReference type="Proteomes" id="UP001174136"/>
    </source>
</evidence>
<dbReference type="GO" id="GO:0005634">
    <property type="term" value="C:nucleus"/>
    <property type="evidence" value="ECO:0007669"/>
    <property type="project" value="UniProtKB-SubCell"/>
</dbReference>
<dbReference type="EMBL" id="JAOPHQ010006258">
    <property type="protein sequence ID" value="KAK0132578.1"/>
    <property type="molecule type" value="Genomic_DNA"/>
</dbReference>
<gene>
    <name evidence="9" type="ORF">N1851_032545</name>
</gene>
<proteinExistence type="inferred from homology"/>
<evidence type="ECO:0000313" key="9">
    <source>
        <dbReference type="EMBL" id="KAK0132578.1"/>
    </source>
</evidence>
<dbReference type="AlphaFoldDB" id="A0AA47M2V7"/>
<evidence type="ECO:0000256" key="1">
    <source>
        <dbReference type="ARBA" id="ARBA00001968"/>
    </source>
</evidence>
<dbReference type="InterPro" id="IPR045249">
    <property type="entry name" value="HARBI1-like"/>
</dbReference>
<keyword evidence="7" id="KW-0539">Nucleus</keyword>
<evidence type="ECO:0000256" key="6">
    <source>
        <dbReference type="ARBA" id="ARBA00022801"/>
    </source>
</evidence>
<keyword evidence="4" id="KW-0540">Nuclease</keyword>
<evidence type="ECO:0000256" key="5">
    <source>
        <dbReference type="ARBA" id="ARBA00022723"/>
    </source>
</evidence>
<dbReference type="Proteomes" id="UP001174136">
    <property type="component" value="Unassembled WGS sequence"/>
</dbReference>
<name>A0AA47M2V7_MERPO</name>
<keyword evidence="10" id="KW-1185">Reference proteome</keyword>
<dbReference type="PANTHER" id="PTHR22930:SF206">
    <property type="entry name" value="NUCLEASE HARBI1"/>
    <property type="match status" value="1"/>
</dbReference>
<comment type="caution">
    <text evidence="9">The sequence shown here is derived from an EMBL/GenBank/DDBJ whole genome shotgun (WGS) entry which is preliminary data.</text>
</comment>
<dbReference type="GO" id="GO:0046872">
    <property type="term" value="F:metal ion binding"/>
    <property type="evidence" value="ECO:0007669"/>
    <property type="project" value="UniProtKB-KW"/>
</dbReference>
<evidence type="ECO:0000256" key="2">
    <source>
        <dbReference type="ARBA" id="ARBA00004123"/>
    </source>
</evidence>
<comment type="similarity">
    <text evidence="3">Belongs to the HARBI1 family.</text>
</comment>
<evidence type="ECO:0000259" key="8">
    <source>
        <dbReference type="Pfam" id="PF13359"/>
    </source>
</evidence>